<evidence type="ECO:0000313" key="1">
    <source>
        <dbReference type="EMBL" id="XCD07649.1"/>
    </source>
</evidence>
<proteinExistence type="predicted"/>
<reference evidence="1" key="1">
    <citation type="submission" date="2024-03" db="EMBL/GenBank/DDBJ databases">
        <title>Diverse circular DNA viruses in blood, oral, and fecal samples of captive lemurs.</title>
        <authorList>
            <person name="Paietta E.N."/>
            <person name="Kraberger S."/>
            <person name="Lund M.C."/>
            <person name="Custer J.M."/>
            <person name="Vargas K.M."/>
            <person name="Ehmke E.E."/>
            <person name="Yoder A.D."/>
            <person name="Varsani A."/>
        </authorList>
    </citation>
    <scope>NUCLEOTIDE SEQUENCE</scope>
    <source>
        <strain evidence="1">Duke_28FS_21</strain>
    </source>
</reference>
<dbReference type="EMBL" id="PP511793">
    <property type="protein sequence ID" value="XCD07649.1"/>
    <property type="molecule type" value="Genomic_DNA"/>
</dbReference>
<organism evidence="1">
    <name type="scientific">Dulem virus 59</name>
    <dbReference type="NCBI Taxonomy" id="3145770"/>
    <lineage>
        <taxon>Viruses</taxon>
        <taxon>Monodnaviria</taxon>
        <taxon>Loebvirae</taxon>
        <taxon>Hofneiviricota</taxon>
        <taxon>Faserviricetes</taxon>
        <taxon>Tubulavirales</taxon>
        <taxon>Inoviridae</taxon>
        <taxon>Inovirus</taxon>
    </lineage>
</organism>
<protein>
    <submittedName>
        <fullName evidence="1">Uncharacterized protein</fullName>
    </submittedName>
</protein>
<accession>A0AAU8B5Y1</accession>
<sequence length="45" mass="5548">MEFNKDLIFKYISDYLDSDFYTVFEKYQTLVIIMKLVNRDFIVND</sequence>
<name>A0AAU8B5Y1_9VIRU</name>